<gene>
    <name evidence="1" type="ORF">DSPE1174_LOCUS26631</name>
</gene>
<dbReference type="EMBL" id="HBGS01051453">
    <property type="protein sequence ID" value="CAD9468308.1"/>
    <property type="molecule type" value="Transcribed_RNA"/>
</dbReference>
<evidence type="ECO:0000313" key="1">
    <source>
        <dbReference type="EMBL" id="CAD9468308.1"/>
    </source>
</evidence>
<accession>A0A7S2GRM4</accession>
<proteinExistence type="predicted"/>
<reference evidence="1" key="1">
    <citation type="submission" date="2021-01" db="EMBL/GenBank/DDBJ databases">
        <authorList>
            <person name="Corre E."/>
            <person name="Pelletier E."/>
            <person name="Niang G."/>
            <person name="Scheremetjew M."/>
            <person name="Finn R."/>
            <person name="Kale V."/>
            <person name="Holt S."/>
            <person name="Cochrane G."/>
            <person name="Meng A."/>
            <person name="Brown T."/>
            <person name="Cohen L."/>
        </authorList>
    </citation>
    <scope>NUCLEOTIDE SEQUENCE</scope>
    <source>
        <strain evidence="1">CCMP1381</strain>
    </source>
</reference>
<organism evidence="1">
    <name type="scientific">Octactis speculum</name>
    <dbReference type="NCBI Taxonomy" id="3111310"/>
    <lineage>
        <taxon>Eukaryota</taxon>
        <taxon>Sar</taxon>
        <taxon>Stramenopiles</taxon>
        <taxon>Ochrophyta</taxon>
        <taxon>Dictyochophyceae</taxon>
        <taxon>Dictyochales</taxon>
        <taxon>Dictyochaceae</taxon>
        <taxon>Octactis</taxon>
    </lineage>
</organism>
<sequence length="157" mass="17600">MEKTEAKKHEEDDKKKLRDFKLEHNEIFRKSKEISVALSLEKTPCSRHGTKHHMLVETLSGLEKDLAKQRNVADAIAAKNAPKASIASGAEKVRTPCPLGGAAVFKDTSAKVRLTSWTSLSPQMRRMKIARTDVTPAPTTGLRMSRLRVCKRQQPKR</sequence>
<dbReference type="AlphaFoldDB" id="A0A7S2GRM4"/>
<protein>
    <submittedName>
        <fullName evidence="1">Uncharacterized protein</fullName>
    </submittedName>
</protein>
<name>A0A7S2GRM4_9STRA</name>